<evidence type="ECO:0000256" key="7">
    <source>
        <dbReference type="ARBA" id="ARBA00023014"/>
    </source>
</evidence>
<evidence type="ECO:0000256" key="2">
    <source>
        <dbReference type="ARBA" id="ARBA00022603"/>
    </source>
</evidence>
<dbReference type="OrthoDB" id="9762608at2"/>
<comment type="cofactor">
    <cofactor evidence="1">
        <name>[4Fe-4S] cluster</name>
        <dbReference type="ChEBI" id="CHEBI:49883"/>
    </cofactor>
</comment>
<dbReference type="STRING" id="316067.Geob_1903"/>
<dbReference type="InterPro" id="IPR006158">
    <property type="entry name" value="Cobalamin-bd"/>
</dbReference>
<dbReference type="KEGG" id="geo:Geob_1903"/>
<dbReference type="InterPro" id="IPR051198">
    <property type="entry name" value="BchE-like"/>
</dbReference>
<dbReference type="InterPro" id="IPR006638">
    <property type="entry name" value="Elp3/MiaA/NifB-like_rSAM"/>
</dbReference>
<feature type="domain" description="Radical SAM core" evidence="9">
    <location>
        <begin position="179"/>
        <end position="404"/>
    </location>
</feature>
<keyword evidence="3" id="KW-0808">Transferase</keyword>
<sequence length="451" mass="50573">MNVLLVNPPSTGVFTTFGVSLPPMGLLYIAASLEQAGHKVQVIDLQCEPSDLDPFHIKAADVVGITSDTTRIEKAMEIARQAAAIGRPVVMGGPHPQFMAEEILRTGHVHCIVKGEGDLTFPRLLQNLERREDLAEVEGIIFRDGKKLVETANGPVPDPELLSLPARHLLDLGKYSASLNGIPLTPVVTSRGCPGACSFCSSSSFFGRRWRSRSPESVLAELDEVYNRYGFRAVAFVDDNFSLSPERVIAIADGIRARSYDLQWWNFSRVDNIVGNPQMVQAMAQAGSKTVFLGIESADDESLKTLGKENQGEATAKAVKLLQENGIEVFGSYILGHLNETAKDVERTIQMAVDLNTNIAQFSILTPYPGTPLYRELKERIFLKRWKFYDALHLVFRHPRINRHLLQFLLIKAYLRFYRRSKKAKDDFRDYGKTQDFSLKRMLTCAYDLFF</sequence>
<evidence type="ECO:0000256" key="3">
    <source>
        <dbReference type="ARBA" id="ARBA00022679"/>
    </source>
</evidence>
<keyword evidence="2" id="KW-0489">Methyltransferase</keyword>
<reference evidence="10 11" key="1">
    <citation type="submission" date="2009-01" db="EMBL/GenBank/DDBJ databases">
        <title>Complete sequence of Geobacter sp. FRC-32.</title>
        <authorList>
            <consortium name="US DOE Joint Genome Institute"/>
            <person name="Lucas S."/>
            <person name="Copeland A."/>
            <person name="Lapidus A."/>
            <person name="Glavina del Rio T."/>
            <person name="Dalin E."/>
            <person name="Tice H."/>
            <person name="Bruce D."/>
            <person name="Goodwin L."/>
            <person name="Pitluck S."/>
            <person name="Saunders E."/>
            <person name="Brettin T."/>
            <person name="Detter J.C."/>
            <person name="Han C."/>
            <person name="Larimer F."/>
            <person name="Land M."/>
            <person name="Hauser L."/>
            <person name="Kyrpides N."/>
            <person name="Ovchinnikova G."/>
            <person name="Kostka J."/>
            <person name="Richardson P."/>
        </authorList>
    </citation>
    <scope>NUCLEOTIDE SEQUENCE [LARGE SCALE GENOMIC DNA]</scope>
    <source>
        <strain evidence="11">DSM 22248 / JCM 15807 / FRC-32</strain>
    </source>
</reference>
<dbReference type="SUPFAM" id="SSF52242">
    <property type="entry name" value="Cobalamin (vitamin B12)-binding domain"/>
    <property type="match status" value="1"/>
</dbReference>
<evidence type="ECO:0000256" key="4">
    <source>
        <dbReference type="ARBA" id="ARBA00022691"/>
    </source>
</evidence>
<dbReference type="GO" id="GO:0031419">
    <property type="term" value="F:cobalamin binding"/>
    <property type="evidence" value="ECO:0007669"/>
    <property type="project" value="InterPro"/>
</dbReference>
<dbReference type="SUPFAM" id="SSF102114">
    <property type="entry name" value="Radical SAM enzymes"/>
    <property type="match status" value="1"/>
</dbReference>
<dbReference type="GO" id="GO:0051539">
    <property type="term" value="F:4 iron, 4 sulfur cluster binding"/>
    <property type="evidence" value="ECO:0007669"/>
    <property type="project" value="UniProtKB-KW"/>
</dbReference>
<evidence type="ECO:0000256" key="1">
    <source>
        <dbReference type="ARBA" id="ARBA00001966"/>
    </source>
</evidence>
<dbReference type="AlphaFoldDB" id="B9M7H2"/>
<dbReference type="PANTHER" id="PTHR43409">
    <property type="entry name" value="ANAEROBIC MAGNESIUM-PROTOPORPHYRIN IX MONOMETHYL ESTER CYCLASE-RELATED"/>
    <property type="match status" value="1"/>
</dbReference>
<keyword evidence="7" id="KW-0411">Iron-sulfur</keyword>
<evidence type="ECO:0000313" key="11">
    <source>
        <dbReference type="Proteomes" id="UP000007721"/>
    </source>
</evidence>
<dbReference type="SFLD" id="SFLDG01123">
    <property type="entry name" value="methyltransferase_(Class_B)"/>
    <property type="match status" value="1"/>
</dbReference>
<evidence type="ECO:0000256" key="5">
    <source>
        <dbReference type="ARBA" id="ARBA00022723"/>
    </source>
</evidence>
<dbReference type="eggNOG" id="COG1032">
    <property type="taxonomic scope" value="Bacteria"/>
</dbReference>
<evidence type="ECO:0000313" key="10">
    <source>
        <dbReference type="EMBL" id="ACM20260.1"/>
    </source>
</evidence>
<dbReference type="GO" id="GO:0003824">
    <property type="term" value="F:catalytic activity"/>
    <property type="evidence" value="ECO:0007669"/>
    <property type="project" value="InterPro"/>
</dbReference>
<keyword evidence="4" id="KW-0949">S-adenosyl-L-methionine</keyword>
<dbReference type="SFLD" id="SFLDG01082">
    <property type="entry name" value="B12-binding_domain_containing"/>
    <property type="match status" value="1"/>
</dbReference>
<accession>B9M7H2</accession>
<name>B9M7H2_GEODF</name>
<dbReference type="InterPro" id="IPR058240">
    <property type="entry name" value="rSAM_sf"/>
</dbReference>
<dbReference type="GO" id="GO:0005829">
    <property type="term" value="C:cytosol"/>
    <property type="evidence" value="ECO:0007669"/>
    <property type="project" value="TreeGrafter"/>
</dbReference>
<dbReference type="EMBL" id="CP001390">
    <property type="protein sequence ID" value="ACM20260.1"/>
    <property type="molecule type" value="Genomic_DNA"/>
</dbReference>
<dbReference type="Pfam" id="PF02310">
    <property type="entry name" value="B12-binding"/>
    <property type="match status" value="1"/>
</dbReference>
<dbReference type="PANTHER" id="PTHR43409:SF7">
    <property type="entry name" value="BLL1977 PROTEIN"/>
    <property type="match status" value="1"/>
</dbReference>
<dbReference type="PROSITE" id="PS51918">
    <property type="entry name" value="RADICAL_SAM"/>
    <property type="match status" value="1"/>
</dbReference>
<protein>
    <submittedName>
        <fullName evidence="10">Radical SAM domain iron-sulfur cluster-binding oxidoreductase with cobamide-binding-like domain</fullName>
    </submittedName>
</protein>
<dbReference type="InterPro" id="IPR034466">
    <property type="entry name" value="Methyltransferase_Class_B"/>
</dbReference>
<dbReference type="HOGENOM" id="CLU_021572_4_3_7"/>
<proteinExistence type="predicted"/>
<dbReference type="GO" id="GO:0046872">
    <property type="term" value="F:metal ion binding"/>
    <property type="evidence" value="ECO:0007669"/>
    <property type="project" value="UniProtKB-KW"/>
</dbReference>
<dbReference type="CDD" id="cd02068">
    <property type="entry name" value="radical_SAM_B12_BD"/>
    <property type="match status" value="1"/>
</dbReference>
<keyword evidence="6" id="KW-0408">Iron</keyword>
<organism evidence="10 11">
    <name type="scientific">Geotalea daltonii (strain DSM 22248 / JCM 15807 / FRC-32)</name>
    <name type="common">Geobacter daltonii</name>
    <dbReference type="NCBI Taxonomy" id="316067"/>
    <lineage>
        <taxon>Bacteria</taxon>
        <taxon>Pseudomonadati</taxon>
        <taxon>Thermodesulfobacteriota</taxon>
        <taxon>Desulfuromonadia</taxon>
        <taxon>Geobacterales</taxon>
        <taxon>Geobacteraceae</taxon>
        <taxon>Geotalea</taxon>
    </lineage>
</organism>
<feature type="domain" description="B12-binding" evidence="8">
    <location>
        <begin position="9"/>
        <end position="135"/>
    </location>
</feature>
<dbReference type="Proteomes" id="UP000007721">
    <property type="component" value="Chromosome"/>
</dbReference>
<keyword evidence="11" id="KW-1185">Reference proteome</keyword>
<evidence type="ECO:0000259" key="9">
    <source>
        <dbReference type="PROSITE" id="PS51918"/>
    </source>
</evidence>
<evidence type="ECO:0000256" key="6">
    <source>
        <dbReference type="ARBA" id="ARBA00023004"/>
    </source>
</evidence>
<dbReference type="SMART" id="SM00729">
    <property type="entry name" value="Elp3"/>
    <property type="match status" value="1"/>
</dbReference>
<dbReference type="Gene3D" id="3.80.30.20">
    <property type="entry name" value="tm_1862 like domain"/>
    <property type="match status" value="1"/>
</dbReference>
<dbReference type="PROSITE" id="PS51332">
    <property type="entry name" value="B12_BINDING"/>
    <property type="match status" value="1"/>
</dbReference>
<gene>
    <name evidence="10" type="ordered locus">Geob_1903</name>
</gene>
<dbReference type="Pfam" id="PF04055">
    <property type="entry name" value="Radical_SAM"/>
    <property type="match status" value="1"/>
</dbReference>
<keyword evidence="5" id="KW-0479">Metal-binding</keyword>
<dbReference type="InterPro" id="IPR036724">
    <property type="entry name" value="Cobalamin-bd_sf"/>
</dbReference>
<evidence type="ECO:0000259" key="8">
    <source>
        <dbReference type="PROSITE" id="PS51332"/>
    </source>
</evidence>
<dbReference type="InterPro" id="IPR023404">
    <property type="entry name" value="rSAM_horseshoe"/>
</dbReference>
<dbReference type="Gene3D" id="3.40.50.280">
    <property type="entry name" value="Cobalamin-binding domain"/>
    <property type="match status" value="1"/>
</dbReference>
<dbReference type="RefSeq" id="WP_012646989.1">
    <property type="nucleotide sequence ID" value="NC_011979.1"/>
</dbReference>
<dbReference type="InterPro" id="IPR007197">
    <property type="entry name" value="rSAM"/>
</dbReference>
<dbReference type="SFLD" id="SFLDS00029">
    <property type="entry name" value="Radical_SAM"/>
    <property type="match status" value="1"/>
</dbReference>